<organism evidence="2 3">
    <name type="scientific">Corallococcus terminator</name>
    <dbReference type="NCBI Taxonomy" id="2316733"/>
    <lineage>
        <taxon>Bacteria</taxon>
        <taxon>Pseudomonadati</taxon>
        <taxon>Myxococcota</taxon>
        <taxon>Myxococcia</taxon>
        <taxon>Myxococcales</taxon>
        <taxon>Cystobacterineae</taxon>
        <taxon>Myxococcaceae</taxon>
        <taxon>Corallococcus</taxon>
    </lineage>
</organism>
<dbReference type="SMART" id="SM00829">
    <property type="entry name" value="PKS_ER"/>
    <property type="match status" value="1"/>
</dbReference>
<dbReference type="CDD" id="cd05289">
    <property type="entry name" value="MDR_like_2"/>
    <property type="match status" value="1"/>
</dbReference>
<accession>A0A3A8ITZ2</accession>
<dbReference type="AlphaFoldDB" id="A0A3A8ITZ2"/>
<dbReference type="Gene3D" id="3.40.50.720">
    <property type="entry name" value="NAD(P)-binding Rossmann-like Domain"/>
    <property type="match status" value="1"/>
</dbReference>
<dbReference type="Pfam" id="PF08240">
    <property type="entry name" value="ADH_N"/>
    <property type="match status" value="1"/>
</dbReference>
<protein>
    <submittedName>
        <fullName evidence="2">NADP-dependent oxidoreductase</fullName>
    </submittedName>
</protein>
<dbReference type="InterPro" id="IPR036291">
    <property type="entry name" value="NAD(P)-bd_dom_sf"/>
</dbReference>
<sequence>MKAVVLKSFGDVDALAVQDMPEPEFGPGDVKVRVTAAGINPVDSKIRRGEMQELMPVTFPTILGRDVSGEVMEVGANVKGFQPGDRVMGMVHGGYAEVVVAPANVWAKVPHSLELRDAAALPMVTLTGAQLIEEQVKPARGDTVLITGALGAVGRAAIHAAHALGVKVWAGVRAQQAEQARRELNMEGVVAIDRPEEVAKLPTLDAVADTVGGKAVTPVLDKVKRGGKVCSVVGEPVGAKERGLVGSFFLSHPDGPRLARLAESVAKGELLIPIAQTFPLDAAKEAQKHAETAGTGKVLLVN</sequence>
<evidence type="ECO:0000313" key="3">
    <source>
        <dbReference type="Proteomes" id="UP000268094"/>
    </source>
</evidence>
<dbReference type="PANTHER" id="PTHR11695">
    <property type="entry name" value="ALCOHOL DEHYDROGENASE RELATED"/>
    <property type="match status" value="1"/>
</dbReference>
<dbReference type="InterPro" id="IPR013154">
    <property type="entry name" value="ADH-like_N"/>
</dbReference>
<dbReference type="EMBL" id="RAVZ01000108">
    <property type="protein sequence ID" value="RKG86785.1"/>
    <property type="molecule type" value="Genomic_DNA"/>
</dbReference>
<proteinExistence type="predicted"/>
<dbReference type="InterPro" id="IPR050700">
    <property type="entry name" value="YIM1/Zinc_Alcohol_DH_Fams"/>
</dbReference>
<reference evidence="3" key="1">
    <citation type="submission" date="2018-09" db="EMBL/GenBank/DDBJ databases">
        <authorList>
            <person name="Livingstone P.G."/>
            <person name="Whitworth D.E."/>
        </authorList>
    </citation>
    <scope>NUCLEOTIDE SEQUENCE [LARGE SCALE GENOMIC DNA]</scope>
    <source>
        <strain evidence="3">CA054A</strain>
    </source>
</reference>
<dbReference type="SUPFAM" id="SSF51735">
    <property type="entry name" value="NAD(P)-binding Rossmann-fold domains"/>
    <property type="match status" value="1"/>
</dbReference>
<dbReference type="OrthoDB" id="9787435at2"/>
<dbReference type="SUPFAM" id="SSF50129">
    <property type="entry name" value="GroES-like"/>
    <property type="match status" value="1"/>
</dbReference>
<name>A0A3A8ITZ2_9BACT</name>
<keyword evidence="3" id="KW-1185">Reference proteome</keyword>
<dbReference type="Gene3D" id="3.90.180.10">
    <property type="entry name" value="Medium-chain alcohol dehydrogenases, catalytic domain"/>
    <property type="match status" value="1"/>
</dbReference>
<feature type="domain" description="Enoyl reductase (ER)" evidence="1">
    <location>
        <begin position="10"/>
        <end position="300"/>
    </location>
</feature>
<gene>
    <name evidence="2" type="ORF">D7V88_17295</name>
</gene>
<evidence type="ECO:0000313" key="2">
    <source>
        <dbReference type="EMBL" id="RKG86785.1"/>
    </source>
</evidence>
<dbReference type="Proteomes" id="UP000268094">
    <property type="component" value="Unassembled WGS sequence"/>
</dbReference>
<comment type="caution">
    <text evidence="2">The sequence shown here is derived from an EMBL/GenBank/DDBJ whole genome shotgun (WGS) entry which is preliminary data.</text>
</comment>
<evidence type="ECO:0000259" key="1">
    <source>
        <dbReference type="SMART" id="SM00829"/>
    </source>
</evidence>
<dbReference type="GO" id="GO:0016491">
    <property type="term" value="F:oxidoreductase activity"/>
    <property type="evidence" value="ECO:0007669"/>
    <property type="project" value="InterPro"/>
</dbReference>
<dbReference type="RefSeq" id="WP_120541743.1">
    <property type="nucleotide sequence ID" value="NZ_RAVZ01000108.1"/>
</dbReference>
<dbReference type="Pfam" id="PF13602">
    <property type="entry name" value="ADH_zinc_N_2"/>
    <property type="match status" value="1"/>
</dbReference>
<dbReference type="InterPro" id="IPR020843">
    <property type="entry name" value="ER"/>
</dbReference>
<dbReference type="PANTHER" id="PTHR11695:SF294">
    <property type="entry name" value="RETICULON-4-INTERACTING PROTEIN 1, MITOCHONDRIAL"/>
    <property type="match status" value="1"/>
</dbReference>
<dbReference type="InterPro" id="IPR011032">
    <property type="entry name" value="GroES-like_sf"/>
</dbReference>